<comment type="similarity">
    <text evidence="1">Belongs to the proline racemase family.</text>
</comment>
<dbReference type="InterPro" id="IPR008794">
    <property type="entry name" value="Pro_racemase_fam"/>
</dbReference>
<accession>A0A381TSG4</accession>
<dbReference type="PIRSF" id="PIRSF029792">
    <property type="entry name" value="Pro_racemase"/>
    <property type="match status" value="1"/>
</dbReference>
<gene>
    <name evidence="2" type="ORF">METZ01_LOCUS71846</name>
</gene>
<name>A0A381TSG4_9ZZZZ</name>
<proteinExistence type="inferred from homology"/>
<dbReference type="EMBL" id="UINC01005090">
    <property type="protein sequence ID" value="SVA18992.1"/>
    <property type="molecule type" value="Genomic_DNA"/>
</dbReference>
<organism evidence="2">
    <name type="scientific">marine metagenome</name>
    <dbReference type="NCBI Taxonomy" id="408172"/>
    <lineage>
        <taxon>unclassified sequences</taxon>
        <taxon>metagenomes</taxon>
        <taxon>ecological metagenomes</taxon>
    </lineage>
</organism>
<dbReference type="SFLD" id="SFLDS00028">
    <property type="entry name" value="Proline_Racemase"/>
    <property type="match status" value="1"/>
</dbReference>
<evidence type="ECO:0000313" key="2">
    <source>
        <dbReference type="EMBL" id="SVA18992.1"/>
    </source>
</evidence>
<protein>
    <recommendedName>
        <fullName evidence="3">Proline racemase</fullName>
    </recommendedName>
</protein>
<dbReference type="PANTHER" id="PTHR33442:SF5">
    <property type="entry name" value="BIFUNCTIONAL TRANS-3-HYDROXY-L-PROLINE DEHYDRATASE_2-EPIMERASE"/>
    <property type="match status" value="1"/>
</dbReference>
<dbReference type="SUPFAM" id="SSF54506">
    <property type="entry name" value="Diaminopimelate epimerase-like"/>
    <property type="match status" value="1"/>
</dbReference>
<dbReference type="Gene3D" id="3.10.310.10">
    <property type="entry name" value="Diaminopimelate Epimerase, Chain A, domain 1"/>
    <property type="match status" value="2"/>
</dbReference>
<sequence length="335" mass="36495">MMVFKRKVKAVDLHACGEPGRVIVDGVPDIPGKSMFEKMQHMEGYFDDLRKWMLREPRGYPAANCNVILPSTNPEADAGFVIMEQVEYPPMSGTNTICVVTALIETGMVQVEEPVTRLSLETPGGMVSVQAFVQDGKVEEVTFENVPCFAVHLDKEIEVPKIGKVRVDVAYGGMFYVIADAEDVGLDLIPEEGSEIVRIGEMIKVAACEQLPVHHPENPNIDGISISQLSGFSQEVKGRVKNAVIVSTGVLDWNRPSTWTGALDRSPCGTGTCAKMAVMHAKNQLALGEEFPHEGPLGTVFTGRLIRETEVGEYKALVPSLTGSAWVTGFAEYVL</sequence>
<reference evidence="2" key="1">
    <citation type="submission" date="2018-05" db="EMBL/GenBank/DDBJ databases">
        <authorList>
            <person name="Lanie J.A."/>
            <person name="Ng W.-L."/>
            <person name="Kazmierczak K.M."/>
            <person name="Andrzejewski T.M."/>
            <person name="Davidsen T.M."/>
            <person name="Wayne K.J."/>
            <person name="Tettelin H."/>
            <person name="Glass J.I."/>
            <person name="Rusch D."/>
            <person name="Podicherti R."/>
            <person name="Tsui H.-C.T."/>
            <person name="Winkler M.E."/>
        </authorList>
    </citation>
    <scope>NUCLEOTIDE SEQUENCE</scope>
</reference>
<feature type="non-terminal residue" evidence="2">
    <location>
        <position position="335"/>
    </location>
</feature>
<dbReference type="GO" id="GO:0047580">
    <property type="term" value="F:4-hydroxyproline epimerase activity"/>
    <property type="evidence" value="ECO:0007669"/>
    <property type="project" value="TreeGrafter"/>
</dbReference>
<dbReference type="Pfam" id="PF05544">
    <property type="entry name" value="Pro_racemase"/>
    <property type="match status" value="1"/>
</dbReference>
<evidence type="ECO:0000256" key="1">
    <source>
        <dbReference type="ARBA" id="ARBA00007529"/>
    </source>
</evidence>
<evidence type="ECO:0008006" key="3">
    <source>
        <dbReference type="Google" id="ProtNLM"/>
    </source>
</evidence>
<dbReference type="AlphaFoldDB" id="A0A381TSG4"/>
<dbReference type="PANTHER" id="PTHR33442">
    <property type="entry name" value="TRANS-3-HYDROXY-L-PROLINE DEHYDRATASE"/>
    <property type="match status" value="1"/>
</dbReference>